<comment type="caution">
    <text evidence="1">The sequence shown here is derived from an EMBL/GenBank/DDBJ whole genome shotgun (WGS) entry which is preliminary data.</text>
</comment>
<gene>
    <name evidence="1" type="ORF">SAMN05216268_104291</name>
</gene>
<protein>
    <submittedName>
        <fullName evidence="1">Uncharacterized protein</fullName>
    </submittedName>
</protein>
<dbReference type="EMBL" id="FRBK01000004">
    <property type="protein sequence ID" value="SHL43271.1"/>
    <property type="molecule type" value="Genomic_DNA"/>
</dbReference>
<evidence type="ECO:0000313" key="2">
    <source>
        <dbReference type="Proteomes" id="UP000184388"/>
    </source>
</evidence>
<accession>A0A9X8QQU8</accession>
<sequence>MNERLSDGWWDWTSCGRRVGAVTSSVETEYISPAALSSPASHRAHHQFGHAPGGDGVLSVEAHGADGFGDLTGLALVRLG</sequence>
<dbReference type="AlphaFoldDB" id="A0A9X8QQU8"/>
<proteinExistence type="predicted"/>
<reference evidence="2" key="1">
    <citation type="submission" date="2016-11" db="EMBL/GenBank/DDBJ databases">
        <authorList>
            <person name="Jaros S."/>
            <person name="Januszkiewicz K."/>
            <person name="Wedrychowicz H."/>
        </authorList>
    </citation>
    <scope>NUCLEOTIDE SEQUENCE [LARGE SCALE GENOMIC DNA]</scope>
    <source>
        <strain evidence="2">CGMCC 4.3555</strain>
    </source>
</reference>
<organism evidence="1 2">
    <name type="scientific">Streptomyces yunnanensis</name>
    <dbReference type="NCBI Taxonomy" id="156453"/>
    <lineage>
        <taxon>Bacteria</taxon>
        <taxon>Bacillati</taxon>
        <taxon>Actinomycetota</taxon>
        <taxon>Actinomycetes</taxon>
        <taxon>Kitasatosporales</taxon>
        <taxon>Streptomycetaceae</taxon>
        <taxon>Streptomyces</taxon>
    </lineage>
</organism>
<name>A0A9X8QQU8_9ACTN</name>
<dbReference type="Proteomes" id="UP000184388">
    <property type="component" value="Unassembled WGS sequence"/>
</dbReference>
<evidence type="ECO:0000313" key="1">
    <source>
        <dbReference type="EMBL" id="SHL43271.1"/>
    </source>
</evidence>